<dbReference type="InterPro" id="IPR057247">
    <property type="entry name" value="CARBOXYPEPT_ZN_2"/>
</dbReference>
<keyword evidence="10" id="KW-1015">Disulfide bond</keyword>
<dbReference type="PRINTS" id="PR00765">
    <property type="entry name" value="CRBOXYPTASEA"/>
</dbReference>
<evidence type="ECO:0000256" key="10">
    <source>
        <dbReference type="ARBA" id="ARBA00023157"/>
    </source>
</evidence>
<dbReference type="FunFam" id="3.40.630.10:FF:000060">
    <property type="entry name" value="Putative metallocarboxypeptidase ecm14"/>
    <property type="match status" value="1"/>
</dbReference>
<feature type="signal peptide" evidence="17">
    <location>
        <begin position="1"/>
        <end position="31"/>
    </location>
</feature>
<evidence type="ECO:0000259" key="18">
    <source>
        <dbReference type="PROSITE" id="PS52035"/>
    </source>
</evidence>
<dbReference type="GO" id="GO:0071555">
    <property type="term" value="P:cell wall organization"/>
    <property type="evidence" value="ECO:0007669"/>
    <property type="project" value="UniProtKB-KW"/>
</dbReference>
<dbReference type="SUPFAM" id="SSF53187">
    <property type="entry name" value="Zn-dependent exopeptidases"/>
    <property type="match status" value="1"/>
</dbReference>
<dbReference type="PROSITE" id="PS52035">
    <property type="entry name" value="PEPTIDASE_M14"/>
    <property type="match status" value="1"/>
</dbReference>
<evidence type="ECO:0000256" key="6">
    <source>
        <dbReference type="ARBA" id="ARBA00022554"/>
    </source>
</evidence>
<evidence type="ECO:0000256" key="11">
    <source>
        <dbReference type="ARBA" id="ARBA00023316"/>
    </source>
</evidence>
<evidence type="ECO:0000256" key="5">
    <source>
        <dbReference type="ARBA" id="ARBA00022525"/>
    </source>
</evidence>
<evidence type="ECO:0000256" key="17">
    <source>
        <dbReference type="SAM" id="SignalP"/>
    </source>
</evidence>
<dbReference type="Proteomes" id="UP000800092">
    <property type="component" value="Unassembled WGS sequence"/>
</dbReference>
<evidence type="ECO:0000256" key="4">
    <source>
        <dbReference type="ARBA" id="ARBA00005988"/>
    </source>
</evidence>
<dbReference type="PROSITE" id="PS00133">
    <property type="entry name" value="CARBOXYPEPT_ZN_2"/>
    <property type="match status" value="1"/>
</dbReference>
<evidence type="ECO:0000313" key="19">
    <source>
        <dbReference type="EMBL" id="KAF2229020.1"/>
    </source>
</evidence>
<keyword evidence="8 17" id="KW-0732">Signal</keyword>
<dbReference type="SMART" id="SM00631">
    <property type="entry name" value="Zn_pept"/>
    <property type="match status" value="1"/>
</dbReference>
<comment type="similarity">
    <text evidence="4 15">Belongs to the peptidase M14 family.</text>
</comment>
<dbReference type="GO" id="GO:0004181">
    <property type="term" value="F:metallocarboxypeptidase activity"/>
    <property type="evidence" value="ECO:0007669"/>
    <property type="project" value="InterPro"/>
</dbReference>
<evidence type="ECO:0000256" key="2">
    <source>
        <dbReference type="ARBA" id="ARBA00004116"/>
    </source>
</evidence>
<feature type="region of interest" description="Disordered" evidence="16">
    <location>
        <begin position="555"/>
        <end position="601"/>
    </location>
</feature>
<protein>
    <recommendedName>
        <fullName evidence="13">Inactive metallocarboxypeptidase ECM14</fullName>
    </recommendedName>
    <alternativeName>
        <fullName evidence="14">Inactive metallocarboxypeptidase ecm14</fullName>
    </alternativeName>
</protein>
<proteinExistence type="inferred from homology"/>
<keyword evidence="9" id="KW-0862">Zinc</keyword>
<feature type="chain" id="PRO_5025424766" description="Inactive metallocarboxypeptidase ECM14" evidence="17">
    <location>
        <begin position="32"/>
        <end position="601"/>
    </location>
</feature>
<feature type="compositionally biased region" description="Basic and acidic residues" evidence="16">
    <location>
        <begin position="563"/>
        <end position="572"/>
    </location>
</feature>
<reference evidence="19" key="1">
    <citation type="journal article" date="2020" name="Stud. Mycol.">
        <title>101 Dothideomycetes genomes: a test case for predicting lifestyles and emergence of pathogens.</title>
        <authorList>
            <person name="Haridas S."/>
            <person name="Albert R."/>
            <person name="Binder M."/>
            <person name="Bloem J."/>
            <person name="Labutti K."/>
            <person name="Salamov A."/>
            <person name="Andreopoulos B."/>
            <person name="Baker S."/>
            <person name="Barry K."/>
            <person name="Bills G."/>
            <person name="Bluhm B."/>
            <person name="Cannon C."/>
            <person name="Castanera R."/>
            <person name="Culley D."/>
            <person name="Daum C."/>
            <person name="Ezra D."/>
            <person name="Gonzalez J."/>
            <person name="Henrissat B."/>
            <person name="Kuo A."/>
            <person name="Liang C."/>
            <person name="Lipzen A."/>
            <person name="Lutzoni F."/>
            <person name="Magnuson J."/>
            <person name="Mondo S."/>
            <person name="Nolan M."/>
            <person name="Ohm R."/>
            <person name="Pangilinan J."/>
            <person name="Park H.-J."/>
            <person name="Ramirez L."/>
            <person name="Alfaro M."/>
            <person name="Sun H."/>
            <person name="Tritt A."/>
            <person name="Yoshinaga Y."/>
            <person name="Zwiers L.-H."/>
            <person name="Turgeon B."/>
            <person name="Goodwin S."/>
            <person name="Spatafora J."/>
            <person name="Crous P."/>
            <person name="Grigoriev I."/>
        </authorList>
    </citation>
    <scope>NUCLEOTIDE SEQUENCE</scope>
    <source>
        <strain evidence="19">Tuck. ex Michener</strain>
    </source>
</reference>
<evidence type="ECO:0000256" key="9">
    <source>
        <dbReference type="ARBA" id="ARBA00022833"/>
    </source>
</evidence>
<dbReference type="GO" id="GO:0008270">
    <property type="term" value="F:zinc ion binding"/>
    <property type="evidence" value="ECO:0007669"/>
    <property type="project" value="InterPro"/>
</dbReference>
<comment type="caution">
    <text evidence="15">Lacks conserved residue(s) required for the propagation of feature annotation.</text>
</comment>
<keyword evidence="20" id="KW-1185">Reference proteome</keyword>
<sequence>MAIRSAVATSLTLRLLFIALLSICLASLVSGATSQSYRRLEPKSGIAKVSEEHYPHHQLSSWRRLSNRIIQKVLGYPESVKSLASSSVSRGGDGQPTHRLRTRYSEDIVLRFNCSTADEAWALSEACEILFLDVWEFGESFVDVRLSKDTVSPLLSLLPESLQDAHAPIMQDLDLAQAVYNSYPQTFSSSTRPHDNQLSNPNTASSNTEDANIFFQNYQPLSVILPWMRLMASIFPTHVRMINVGKTFENREIPALKVGVHPTNSEKPLPPRKTIIVTGGIHAREWISTSSVNYLAYSLATQYGKSQLITSLIESFDWIFVPSVNPDGYVYTWNDDRLWRKSRQPTSLRFCSGIDLDRSFGYHWDGAVTSDNPCSESFAGEEPFGAIETGTFVDWVRNQTTNHNAEVVAFLDLHSYSQEVLYPYSYSCTASPPSLENLQELAMGLAKAMRLSSGHYYKVVSACEGNVMPISEKAPRKSSLPQGGGSALDWFYGEMGVRYAFQIKLRDTGSYGFLLPKEHIVPTGKEVLEAALHLARHMRGDFDYLKIPERGPSMISTNWRKPSRGESSRFSEENIGGLDGPQTGEILDQDDQWELRRRKRR</sequence>
<dbReference type="Gene3D" id="3.40.630.10">
    <property type="entry name" value="Zn peptidases"/>
    <property type="match status" value="1"/>
</dbReference>
<dbReference type="EMBL" id="ML991879">
    <property type="protein sequence ID" value="KAF2229020.1"/>
    <property type="molecule type" value="Genomic_DNA"/>
</dbReference>
<evidence type="ECO:0000256" key="3">
    <source>
        <dbReference type="ARBA" id="ARBA00004613"/>
    </source>
</evidence>
<dbReference type="PROSITE" id="PS00132">
    <property type="entry name" value="CARBOXYPEPT_ZN_1"/>
    <property type="match status" value="1"/>
</dbReference>
<evidence type="ECO:0000256" key="14">
    <source>
        <dbReference type="ARBA" id="ARBA00026213"/>
    </source>
</evidence>
<dbReference type="OrthoDB" id="3626597at2759"/>
<keyword evidence="11" id="KW-0961">Cell wall biogenesis/degradation</keyword>
<feature type="domain" description="Peptidase M14" evidence="18">
    <location>
        <begin position="217"/>
        <end position="538"/>
    </location>
</feature>
<comment type="subcellular location">
    <subcellularLocation>
        <location evidence="3">Secreted</location>
    </subcellularLocation>
    <subcellularLocation>
        <location evidence="2">Vacuole</location>
    </subcellularLocation>
</comment>
<comment type="function">
    <text evidence="12">Inactive carboxypeptidase that may play a role in cell wall organization and biogenesis.</text>
</comment>
<evidence type="ECO:0000313" key="20">
    <source>
        <dbReference type="Proteomes" id="UP000800092"/>
    </source>
</evidence>
<dbReference type="InterPro" id="IPR000834">
    <property type="entry name" value="Peptidase_M14"/>
</dbReference>
<dbReference type="AlphaFoldDB" id="A0A6A6GU33"/>
<dbReference type="GO" id="GO:0005576">
    <property type="term" value="C:extracellular region"/>
    <property type="evidence" value="ECO:0007669"/>
    <property type="project" value="UniProtKB-SubCell"/>
</dbReference>
<comment type="cofactor">
    <cofactor evidence="1">
        <name>Zn(2+)</name>
        <dbReference type="ChEBI" id="CHEBI:29105"/>
    </cofactor>
</comment>
<dbReference type="PANTHER" id="PTHR11705">
    <property type="entry name" value="PROTEASE FAMILY M14 CARBOXYPEPTIDASE A,B"/>
    <property type="match status" value="1"/>
</dbReference>
<dbReference type="CDD" id="cd03860">
    <property type="entry name" value="M14_CP_A-B_like"/>
    <property type="match status" value="1"/>
</dbReference>
<evidence type="ECO:0000256" key="15">
    <source>
        <dbReference type="PROSITE-ProRule" id="PRU01379"/>
    </source>
</evidence>
<dbReference type="PANTHER" id="PTHR11705:SF147">
    <property type="entry name" value="INACTIVE METALLOCARBOXYPEPTIDASE ECM14"/>
    <property type="match status" value="1"/>
</dbReference>
<gene>
    <name evidence="19" type="ORF">EV356DRAFT_456609</name>
</gene>
<dbReference type="Pfam" id="PF00246">
    <property type="entry name" value="Peptidase_M14"/>
    <property type="match status" value="1"/>
</dbReference>
<evidence type="ECO:0000256" key="1">
    <source>
        <dbReference type="ARBA" id="ARBA00001947"/>
    </source>
</evidence>
<keyword evidence="5" id="KW-0964">Secreted</keyword>
<dbReference type="GO" id="GO:0006508">
    <property type="term" value="P:proteolysis"/>
    <property type="evidence" value="ECO:0007669"/>
    <property type="project" value="InterPro"/>
</dbReference>
<evidence type="ECO:0000256" key="12">
    <source>
        <dbReference type="ARBA" id="ARBA00025210"/>
    </source>
</evidence>
<dbReference type="InterPro" id="IPR057246">
    <property type="entry name" value="CARBOXYPEPT_ZN_1"/>
</dbReference>
<keyword evidence="6" id="KW-0926">Vacuole</keyword>
<organism evidence="19 20">
    <name type="scientific">Viridothelium virens</name>
    <name type="common">Speckled blister lichen</name>
    <name type="synonym">Trypethelium virens</name>
    <dbReference type="NCBI Taxonomy" id="1048519"/>
    <lineage>
        <taxon>Eukaryota</taxon>
        <taxon>Fungi</taxon>
        <taxon>Dikarya</taxon>
        <taxon>Ascomycota</taxon>
        <taxon>Pezizomycotina</taxon>
        <taxon>Dothideomycetes</taxon>
        <taxon>Dothideomycetes incertae sedis</taxon>
        <taxon>Trypetheliales</taxon>
        <taxon>Trypetheliaceae</taxon>
        <taxon>Viridothelium</taxon>
    </lineage>
</organism>
<keyword evidence="7" id="KW-0479">Metal-binding</keyword>
<evidence type="ECO:0000256" key="7">
    <source>
        <dbReference type="ARBA" id="ARBA00022723"/>
    </source>
</evidence>
<evidence type="ECO:0000256" key="8">
    <source>
        <dbReference type="ARBA" id="ARBA00022729"/>
    </source>
</evidence>
<accession>A0A6A6GU33</accession>
<evidence type="ECO:0000256" key="16">
    <source>
        <dbReference type="SAM" id="MobiDB-lite"/>
    </source>
</evidence>
<dbReference type="GO" id="GO:0005773">
    <property type="term" value="C:vacuole"/>
    <property type="evidence" value="ECO:0007669"/>
    <property type="project" value="UniProtKB-SubCell"/>
</dbReference>
<evidence type="ECO:0000256" key="13">
    <source>
        <dbReference type="ARBA" id="ARBA00026187"/>
    </source>
</evidence>
<name>A0A6A6GU33_VIRVR</name>